<proteinExistence type="predicted"/>
<gene>
    <name evidence="2" type="ORF">K0M31_020383</name>
</gene>
<feature type="compositionally biased region" description="Polar residues" evidence="1">
    <location>
        <begin position="50"/>
        <end position="59"/>
    </location>
</feature>
<evidence type="ECO:0000256" key="1">
    <source>
        <dbReference type="SAM" id="MobiDB-lite"/>
    </source>
</evidence>
<dbReference type="AlphaFoldDB" id="A0AA40KQP6"/>
<feature type="non-terminal residue" evidence="2">
    <location>
        <position position="59"/>
    </location>
</feature>
<name>A0AA40KQP6_9HYME</name>
<accession>A0AA40KQP6</accession>
<keyword evidence="3" id="KW-1185">Reference proteome</keyword>
<evidence type="ECO:0000313" key="2">
    <source>
        <dbReference type="EMBL" id="KAK1129254.1"/>
    </source>
</evidence>
<protein>
    <submittedName>
        <fullName evidence="2">Uncharacterized protein</fullName>
    </submittedName>
</protein>
<evidence type="ECO:0000313" key="3">
    <source>
        <dbReference type="Proteomes" id="UP001177670"/>
    </source>
</evidence>
<feature type="region of interest" description="Disordered" evidence="1">
    <location>
        <begin position="38"/>
        <end position="59"/>
    </location>
</feature>
<reference evidence="2" key="1">
    <citation type="submission" date="2021-10" db="EMBL/GenBank/DDBJ databases">
        <title>Melipona bicolor Genome sequencing and assembly.</title>
        <authorList>
            <person name="Araujo N.S."/>
            <person name="Arias M.C."/>
        </authorList>
    </citation>
    <scope>NUCLEOTIDE SEQUENCE</scope>
    <source>
        <strain evidence="2">USP_2M_L1-L4_2017</strain>
        <tissue evidence="2">Whole body</tissue>
    </source>
</reference>
<dbReference type="Proteomes" id="UP001177670">
    <property type="component" value="Unassembled WGS sequence"/>
</dbReference>
<dbReference type="EMBL" id="JAHYIQ010000009">
    <property type="protein sequence ID" value="KAK1129254.1"/>
    <property type="molecule type" value="Genomic_DNA"/>
</dbReference>
<sequence>MNDTHGELFDLSRFAFDIPAGITRSSINFSMKELGMEERAQNHGVGSRNLPDSNLTRAK</sequence>
<comment type="caution">
    <text evidence="2">The sequence shown here is derived from an EMBL/GenBank/DDBJ whole genome shotgun (WGS) entry which is preliminary data.</text>
</comment>
<organism evidence="2 3">
    <name type="scientific">Melipona bicolor</name>
    <dbReference type="NCBI Taxonomy" id="60889"/>
    <lineage>
        <taxon>Eukaryota</taxon>
        <taxon>Metazoa</taxon>
        <taxon>Ecdysozoa</taxon>
        <taxon>Arthropoda</taxon>
        <taxon>Hexapoda</taxon>
        <taxon>Insecta</taxon>
        <taxon>Pterygota</taxon>
        <taxon>Neoptera</taxon>
        <taxon>Endopterygota</taxon>
        <taxon>Hymenoptera</taxon>
        <taxon>Apocrita</taxon>
        <taxon>Aculeata</taxon>
        <taxon>Apoidea</taxon>
        <taxon>Anthophila</taxon>
        <taxon>Apidae</taxon>
        <taxon>Melipona</taxon>
    </lineage>
</organism>